<organism evidence="2 3">
    <name type="scientific">Kockovaella imperatae</name>
    <dbReference type="NCBI Taxonomy" id="4999"/>
    <lineage>
        <taxon>Eukaryota</taxon>
        <taxon>Fungi</taxon>
        <taxon>Dikarya</taxon>
        <taxon>Basidiomycota</taxon>
        <taxon>Agaricomycotina</taxon>
        <taxon>Tremellomycetes</taxon>
        <taxon>Tremellales</taxon>
        <taxon>Cuniculitremaceae</taxon>
        <taxon>Kockovaella</taxon>
    </lineage>
</organism>
<dbReference type="InParanoid" id="A0A1Y1UNI9"/>
<name>A0A1Y1UNI9_9TREE</name>
<dbReference type="GeneID" id="33554028"/>
<sequence>MATNTMAAAATATTTNLPPPRRASSLDHLLLNAPISVPSSRSAGLGQSDPHLTENIHHHRADPLRSISNRPDLPRYTGPTWFPFPGVSPPAAAALDLHRCPQTTQQQHSSSSSSSLSPQNHFAGTFHALGSLPFGADYGSLPSRSTSTVASPKPISVEMDARLSDYASGPSRRVSFGMEALSEAAATRMREDRSRPMESGSSSSSSATVRPTISRQRLPEPRSSGHARPLWDEEYDSSRRRVDQDRSRYQHEDEGDDEEETEQTRWSAERRRGSHSPVKRKREDVQRDIDDLRLHIDELIQLMRPFAATSSTTQPAQPPLYLRNHFHRMSKLISSSLYDMSDLVDPNLLPGFRPTPLMQYPFHGPNGGKSDAEREMDVIRKRRDMLMARAAAQAKTAQHEVEQRQQRSTSAESVSSDSGSRSPSPASLPEPQDARINDAVIGDGELESHSSHSRSRIDPRDGTPLGRCHGCGWSGFAMAWREGPDGPKSLCEPCGVSLARAASRNEDRAE</sequence>
<proteinExistence type="predicted"/>
<reference evidence="2 3" key="1">
    <citation type="submission" date="2017-03" db="EMBL/GenBank/DDBJ databases">
        <title>Widespread Adenine N6-methylation of Active Genes in Fungi.</title>
        <authorList>
            <consortium name="DOE Joint Genome Institute"/>
            <person name="Mondo S.J."/>
            <person name="Dannebaum R.O."/>
            <person name="Kuo R.C."/>
            <person name="Louie K.B."/>
            <person name="Bewick A.J."/>
            <person name="Labutti K."/>
            <person name="Haridas S."/>
            <person name="Kuo A."/>
            <person name="Salamov A."/>
            <person name="Ahrendt S.R."/>
            <person name="Lau R."/>
            <person name="Bowen B.P."/>
            <person name="Lipzen A."/>
            <person name="Sullivan W."/>
            <person name="Andreopoulos W.B."/>
            <person name="Clum A."/>
            <person name="Lindquist E."/>
            <person name="Daum C."/>
            <person name="Northen T.R."/>
            <person name="Ramamoorthy G."/>
            <person name="Schmitz R.J."/>
            <person name="Gryganskyi A."/>
            <person name="Culley D."/>
            <person name="Magnuson J."/>
            <person name="James T.Y."/>
            <person name="O'Malley M.A."/>
            <person name="Stajich J.E."/>
            <person name="Spatafora J.W."/>
            <person name="Visel A."/>
            <person name="Grigoriev I.V."/>
        </authorList>
    </citation>
    <scope>NUCLEOTIDE SEQUENCE [LARGE SCALE GENOMIC DNA]</scope>
    <source>
        <strain evidence="2 3">NRRL Y-17943</strain>
    </source>
</reference>
<accession>A0A1Y1UNI9</accession>
<feature type="compositionally biased region" description="Low complexity" evidence="1">
    <location>
        <begin position="408"/>
        <end position="427"/>
    </location>
</feature>
<dbReference type="STRING" id="4999.A0A1Y1UNI9"/>
<evidence type="ECO:0000313" key="2">
    <source>
        <dbReference type="EMBL" id="ORX39628.1"/>
    </source>
</evidence>
<dbReference type="RefSeq" id="XP_021873413.1">
    <property type="nucleotide sequence ID" value="XM_022012220.1"/>
</dbReference>
<feature type="region of interest" description="Disordered" evidence="1">
    <location>
        <begin position="100"/>
        <end position="119"/>
    </location>
</feature>
<feature type="region of interest" description="Disordered" evidence="1">
    <location>
        <begin position="1"/>
        <end position="21"/>
    </location>
</feature>
<feature type="region of interest" description="Disordered" evidence="1">
    <location>
        <begin position="184"/>
        <end position="283"/>
    </location>
</feature>
<dbReference type="OrthoDB" id="2162994at2759"/>
<evidence type="ECO:0008006" key="4">
    <source>
        <dbReference type="Google" id="ProtNLM"/>
    </source>
</evidence>
<dbReference type="Proteomes" id="UP000193218">
    <property type="component" value="Unassembled WGS sequence"/>
</dbReference>
<dbReference type="EMBL" id="NBSH01000002">
    <property type="protein sequence ID" value="ORX39628.1"/>
    <property type="molecule type" value="Genomic_DNA"/>
</dbReference>
<evidence type="ECO:0000256" key="1">
    <source>
        <dbReference type="SAM" id="MobiDB-lite"/>
    </source>
</evidence>
<comment type="caution">
    <text evidence="2">The sequence shown here is derived from an EMBL/GenBank/DDBJ whole genome shotgun (WGS) entry which is preliminary data.</text>
</comment>
<feature type="region of interest" description="Disordered" evidence="1">
    <location>
        <begin position="446"/>
        <end position="465"/>
    </location>
</feature>
<feature type="compositionally biased region" description="Low complexity" evidence="1">
    <location>
        <begin position="1"/>
        <end position="16"/>
    </location>
</feature>
<protein>
    <recommendedName>
        <fullName evidence="4">GATA-type domain-containing protein</fullName>
    </recommendedName>
</protein>
<keyword evidence="3" id="KW-1185">Reference proteome</keyword>
<feature type="compositionally biased region" description="Basic and acidic residues" evidence="1">
    <location>
        <begin position="446"/>
        <end position="461"/>
    </location>
</feature>
<evidence type="ECO:0000313" key="3">
    <source>
        <dbReference type="Proteomes" id="UP000193218"/>
    </source>
</evidence>
<feature type="compositionally biased region" description="Basic and acidic residues" evidence="1">
    <location>
        <begin position="236"/>
        <end position="252"/>
    </location>
</feature>
<dbReference type="AlphaFoldDB" id="A0A1Y1UNI9"/>
<gene>
    <name evidence="2" type="ORF">BD324DRAFT_223620</name>
</gene>
<feature type="region of interest" description="Disordered" evidence="1">
    <location>
        <begin position="389"/>
        <end position="434"/>
    </location>
</feature>